<evidence type="ECO:0000313" key="2">
    <source>
        <dbReference type="Proteomes" id="UP000004596"/>
    </source>
</evidence>
<comment type="caution">
    <text evidence="1">The sequence shown here is derived from an EMBL/GenBank/DDBJ whole genome shotgun (WGS) entry which is preliminary data.</text>
</comment>
<name>B3C631_9BACE</name>
<dbReference type="STRING" id="471870.BACINT_00365"/>
<gene>
    <name evidence="1" type="ORF">BACINT_00365</name>
</gene>
<reference evidence="1 2" key="1">
    <citation type="submission" date="2008-04" db="EMBL/GenBank/DDBJ databases">
        <title>Draft genome sequence of Bacteroides intestinalis (DSM 17393).</title>
        <authorList>
            <person name="Sudarsanam P."/>
            <person name="Ley R."/>
            <person name="Guruge J."/>
            <person name="Turnbaugh P.J."/>
            <person name="Mahowald M."/>
            <person name="Liep D."/>
            <person name="Gordon J."/>
        </authorList>
    </citation>
    <scope>NUCLEOTIDE SEQUENCE [LARGE SCALE GENOMIC DNA]</scope>
    <source>
        <strain evidence="1 2">DSM 17393</strain>
    </source>
</reference>
<sequence>MVFGFSGKKMLNEYNPLARETFMCKVEFEDSTPIFNPGMGMILPKQERPDLP</sequence>
<dbReference type="EMBL" id="ABJL02000002">
    <property type="protein sequence ID" value="EDV07588.1"/>
    <property type="molecule type" value="Genomic_DNA"/>
</dbReference>
<accession>B3C631</accession>
<proteinExistence type="predicted"/>
<reference evidence="1 2" key="2">
    <citation type="submission" date="2008-04" db="EMBL/GenBank/DDBJ databases">
        <authorList>
            <person name="Fulton L."/>
            <person name="Clifton S."/>
            <person name="Fulton B."/>
            <person name="Xu J."/>
            <person name="Minx P."/>
            <person name="Pepin K.H."/>
            <person name="Johnson M."/>
            <person name="Thiruvilangam P."/>
            <person name="Bhonagiri V."/>
            <person name="Nash W.E."/>
            <person name="Mardis E.R."/>
            <person name="Wilson R.K."/>
        </authorList>
    </citation>
    <scope>NUCLEOTIDE SEQUENCE [LARGE SCALE GENOMIC DNA]</scope>
    <source>
        <strain evidence="1 2">DSM 17393</strain>
    </source>
</reference>
<dbReference type="Proteomes" id="UP000004596">
    <property type="component" value="Unassembled WGS sequence"/>
</dbReference>
<evidence type="ECO:0000313" key="1">
    <source>
        <dbReference type="EMBL" id="EDV07588.1"/>
    </source>
</evidence>
<protein>
    <submittedName>
        <fullName evidence="1">Uncharacterized protein</fullName>
    </submittedName>
</protein>
<dbReference type="AlphaFoldDB" id="B3C631"/>
<organism evidence="1 2">
    <name type="scientific">Bacteroides intestinalis DSM 17393</name>
    <dbReference type="NCBI Taxonomy" id="471870"/>
    <lineage>
        <taxon>Bacteria</taxon>
        <taxon>Pseudomonadati</taxon>
        <taxon>Bacteroidota</taxon>
        <taxon>Bacteroidia</taxon>
        <taxon>Bacteroidales</taxon>
        <taxon>Bacteroidaceae</taxon>
        <taxon>Bacteroides</taxon>
    </lineage>
</organism>